<dbReference type="InterPro" id="IPR004000">
    <property type="entry name" value="Actin"/>
</dbReference>
<dbReference type="SUPFAM" id="SSF53067">
    <property type="entry name" value="Actin-like ATPase domain"/>
    <property type="match status" value="1"/>
</dbReference>
<reference evidence="2" key="1">
    <citation type="submission" date="2022-11" db="EMBL/GenBank/DDBJ databases">
        <title>Centuries of genome instability and evolution in soft-shell clam transmissible cancer (bioRxiv).</title>
        <authorList>
            <person name="Hart S.F.M."/>
            <person name="Yonemitsu M.A."/>
            <person name="Giersch R.M."/>
            <person name="Beal B.F."/>
            <person name="Arriagada G."/>
            <person name="Davis B.W."/>
            <person name="Ostrander E.A."/>
            <person name="Goff S.P."/>
            <person name="Metzger M.J."/>
        </authorList>
    </citation>
    <scope>NUCLEOTIDE SEQUENCE</scope>
    <source>
        <strain evidence="2">MELC-2E11</strain>
        <tissue evidence="2">Siphon/mantle</tissue>
    </source>
</reference>
<feature type="non-terminal residue" evidence="2">
    <location>
        <position position="127"/>
    </location>
</feature>
<proteinExistence type="predicted"/>
<gene>
    <name evidence="2" type="ORF">MAR_004674</name>
</gene>
<sequence length="127" mass="13887">ISLVCTFTLRRNKTFHGRRVIGLVSACDHDVRPELLKNVIVSGGASMPLGVVDTITSSLRRSVTSGTGITVVAPPERKKSTWLGGSVLASLSTFPEFCKSRRDYQEHGVSYFDSFCDGEILDKHVDT</sequence>
<name>A0ABY7F1E1_MYAAR</name>
<dbReference type="Pfam" id="PF00022">
    <property type="entry name" value="Actin"/>
    <property type="match status" value="1"/>
</dbReference>
<evidence type="ECO:0000313" key="2">
    <source>
        <dbReference type="EMBL" id="WAR14569.1"/>
    </source>
</evidence>
<accession>A0ABY7F1E1</accession>
<keyword evidence="3" id="KW-1185">Reference proteome</keyword>
<evidence type="ECO:0000313" key="3">
    <source>
        <dbReference type="Proteomes" id="UP001164746"/>
    </source>
</evidence>
<comment type="function">
    <text evidence="1">Actins are highly conserved proteins that are involved in various types of cell motility and are ubiquitously expressed in all eukaryotic cells.</text>
</comment>
<organism evidence="2 3">
    <name type="scientific">Mya arenaria</name>
    <name type="common">Soft-shell clam</name>
    <dbReference type="NCBI Taxonomy" id="6604"/>
    <lineage>
        <taxon>Eukaryota</taxon>
        <taxon>Metazoa</taxon>
        <taxon>Spiralia</taxon>
        <taxon>Lophotrochozoa</taxon>
        <taxon>Mollusca</taxon>
        <taxon>Bivalvia</taxon>
        <taxon>Autobranchia</taxon>
        <taxon>Heteroconchia</taxon>
        <taxon>Euheterodonta</taxon>
        <taxon>Imparidentia</taxon>
        <taxon>Neoheterodontei</taxon>
        <taxon>Myida</taxon>
        <taxon>Myoidea</taxon>
        <taxon>Myidae</taxon>
        <taxon>Mya</taxon>
    </lineage>
</organism>
<dbReference type="Proteomes" id="UP001164746">
    <property type="component" value="Chromosome 9"/>
</dbReference>
<dbReference type="Gene3D" id="3.30.420.40">
    <property type="match status" value="2"/>
</dbReference>
<dbReference type="EMBL" id="CP111020">
    <property type="protein sequence ID" value="WAR14569.1"/>
    <property type="molecule type" value="Genomic_DNA"/>
</dbReference>
<dbReference type="InterPro" id="IPR043129">
    <property type="entry name" value="ATPase_NBD"/>
</dbReference>
<dbReference type="PANTHER" id="PTHR11937">
    <property type="entry name" value="ACTIN"/>
    <property type="match status" value="1"/>
</dbReference>
<protein>
    <submittedName>
        <fullName evidence="2">ACT-like protein</fullName>
    </submittedName>
</protein>
<evidence type="ECO:0000256" key="1">
    <source>
        <dbReference type="ARBA" id="ARBA00003520"/>
    </source>
</evidence>